<feature type="compositionally biased region" description="Polar residues" evidence="1">
    <location>
        <begin position="29"/>
        <end position="54"/>
    </location>
</feature>
<evidence type="ECO:0000256" key="2">
    <source>
        <dbReference type="SAM" id="SignalP"/>
    </source>
</evidence>
<dbReference type="PROSITE" id="PS51257">
    <property type="entry name" value="PROKAR_LIPOPROTEIN"/>
    <property type="match status" value="1"/>
</dbReference>
<dbReference type="RefSeq" id="WP_377565525.1">
    <property type="nucleotide sequence ID" value="NZ_JBHTJZ010000024.1"/>
</dbReference>
<accession>A0ABW3HU13</accession>
<dbReference type="CDD" id="cd13580">
    <property type="entry name" value="PBP2_AlgQ_like_1"/>
    <property type="match status" value="1"/>
</dbReference>
<dbReference type="EMBL" id="JBHTJZ010000024">
    <property type="protein sequence ID" value="MFD0960770.1"/>
    <property type="molecule type" value="Genomic_DNA"/>
</dbReference>
<keyword evidence="2" id="KW-0732">Signal</keyword>
<feature type="region of interest" description="Disordered" evidence="1">
    <location>
        <begin position="29"/>
        <end position="55"/>
    </location>
</feature>
<feature type="signal peptide" evidence="2">
    <location>
        <begin position="1"/>
        <end position="21"/>
    </location>
</feature>
<dbReference type="PANTHER" id="PTHR43649">
    <property type="entry name" value="ARABINOSE-BINDING PROTEIN-RELATED"/>
    <property type="match status" value="1"/>
</dbReference>
<dbReference type="Pfam" id="PF13416">
    <property type="entry name" value="SBP_bac_8"/>
    <property type="match status" value="1"/>
</dbReference>
<organism evidence="3 4">
    <name type="scientific">Paenibacillus chungangensis</name>
    <dbReference type="NCBI Taxonomy" id="696535"/>
    <lineage>
        <taxon>Bacteria</taxon>
        <taxon>Bacillati</taxon>
        <taxon>Bacillota</taxon>
        <taxon>Bacilli</taxon>
        <taxon>Bacillales</taxon>
        <taxon>Paenibacillaceae</taxon>
        <taxon>Paenibacillus</taxon>
    </lineage>
</organism>
<gene>
    <name evidence="3" type="ORF">ACFQ2I_15375</name>
</gene>
<evidence type="ECO:0000313" key="3">
    <source>
        <dbReference type="EMBL" id="MFD0960770.1"/>
    </source>
</evidence>
<protein>
    <submittedName>
        <fullName evidence="3">Extracellular solute-binding protein</fullName>
    </submittedName>
</protein>
<dbReference type="SUPFAM" id="SSF53850">
    <property type="entry name" value="Periplasmic binding protein-like II"/>
    <property type="match status" value="1"/>
</dbReference>
<evidence type="ECO:0000313" key="4">
    <source>
        <dbReference type="Proteomes" id="UP001596989"/>
    </source>
</evidence>
<comment type="caution">
    <text evidence="3">The sequence shown here is derived from an EMBL/GenBank/DDBJ whole genome shotgun (WGS) entry which is preliminary data.</text>
</comment>
<dbReference type="Gene3D" id="3.40.190.10">
    <property type="entry name" value="Periplasmic binding protein-like II"/>
    <property type="match status" value="2"/>
</dbReference>
<feature type="chain" id="PRO_5046793459" evidence="2">
    <location>
        <begin position="22"/>
        <end position="515"/>
    </location>
</feature>
<reference evidence="4" key="1">
    <citation type="journal article" date="2019" name="Int. J. Syst. Evol. Microbiol.">
        <title>The Global Catalogue of Microorganisms (GCM) 10K type strain sequencing project: providing services to taxonomists for standard genome sequencing and annotation.</title>
        <authorList>
            <consortium name="The Broad Institute Genomics Platform"/>
            <consortium name="The Broad Institute Genome Sequencing Center for Infectious Disease"/>
            <person name="Wu L."/>
            <person name="Ma J."/>
        </authorList>
    </citation>
    <scope>NUCLEOTIDE SEQUENCE [LARGE SCALE GENOMIC DNA]</scope>
    <source>
        <strain evidence="4">CCUG 59129</strain>
    </source>
</reference>
<proteinExistence type="predicted"/>
<dbReference type="InterPro" id="IPR006059">
    <property type="entry name" value="SBP"/>
</dbReference>
<dbReference type="Proteomes" id="UP001596989">
    <property type="component" value="Unassembled WGS sequence"/>
</dbReference>
<name>A0ABW3HU13_9BACL</name>
<evidence type="ECO:0000256" key="1">
    <source>
        <dbReference type="SAM" id="MobiDB-lite"/>
    </source>
</evidence>
<keyword evidence="4" id="KW-1185">Reference proteome</keyword>
<dbReference type="InterPro" id="IPR050490">
    <property type="entry name" value="Bact_solute-bd_prot1"/>
</dbReference>
<sequence>MKMRKVYAILLSVSLLSGLLAGCSGGTSNNKTGDLSTVQPNQSVAESGNDSNSKPIKLEIIEPGNNLPSPDKDMIKKELDKALNIDLNLTVYPSGDDYANQLNVRMASGNFPDLFMVSRQQIIQFSKQGLLLDLTPYMDELQQTVDFIGEESVKKGMVDGKVFAISKSSQIPYNTYWIRKDWLDKLQLAVPTTVEQLAAVAEAFTNNDPDDNGKRDTFGLTGSKFGAFAPVFGAFGVGMPGNFYVKDGAVVNSLYDPAIKDTLAFIREMILSGSVDPELLANTGLQHQEKAIKGQAGIVHIDWPNMTKEQFVEQIKAVNPNAEWLQIAPPSGPGGQYDGSWDIGATPARFAIPKALEKDPEKPQRIFDLLNYISNPEGGSLLVQFGVQDIHFTLNDGKPVMTDKAGEVGHSWLYQFTGRPEMEYLQTKFALQSKEIQFASDQPRIEALNGFIDNPEGYNPADADRYIEEELAKFIYDKRSLSEYDDFLKTLETTMNYQLLLESAKAQLAQLGFGG</sequence>